<accession>A0ABQ2ZB28</accession>
<dbReference type="Proteomes" id="UP000653056">
    <property type="component" value="Unassembled WGS sequence"/>
</dbReference>
<dbReference type="EMBL" id="BMXS01000039">
    <property type="protein sequence ID" value="GGY10539.1"/>
    <property type="molecule type" value="Genomic_DNA"/>
</dbReference>
<name>A0ABQ2ZB28_9GAMM</name>
<evidence type="ECO:0000313" key="2">
    <source>
        <dbReference type="Proteomes" id="UP000653056"/>
    </source>
</evidence>
<organism evidence="1 2">
    <name type="scientific">Litchfieldella qijiaojingensis</name>
    <dbReference type="NCBI Taxonomy" id="980347"/>
    <lineage>
        <taxon>Bacteria</taxon>
        <taxon>Pseudomonadati</taxon>
        <taxon>Pseudomonadota</taxon>
        <taxon>Gammaproteobacteria</taxon>
        <taxon>Oceanospirillales</taxon>
        <taxon>Halomonadaceae</taxon>
        <taxon>Litchfieldella</taxon>
    </lineage>
</organism>
<keyword evidence="2" id="KW-1185">Reference proteome</keyword>
<evidence type="ECO:0000313" key="1">
    <source>
        <dbReference type="EMBL" id="GGY10539.1"/>
    </source>
</evidence>
<sequence length="81" mass="8399">MSPSGAYGAKRNYDCNVNIYVVEFPGCVIGESAGLTAGSPPRRLLQWPGASFSYGGVIITGKSAGLTAGSPPRRLLQWPGA</sequence>
<protein>
    <submittedName>
        <fullName evidence="1">Uncharacterized protein</fullName>
    </submittedName>
</protein>
<proteinExistence type="predicted"/>
<comment type="caution">
    <text evidence="1">The sequence shown here is derived from an EMBL/GenBank/DDBJ whole genome shotgun (WGS) entry which is preliminary data.</text>
</comment>
<reference evidence="2" key="1">
    <citation type="journal article" date="2019" name="Int. J. Syst. Evol. Microbiol.">
        <title>The Global Catalogue of Microorganisms (GCM) 10K type strain sequencing project: providing services to taxonomists for standard genome sequencing and annotation.</title>
        <authorList>
            <consortium name="The Broad Institute Genomics Platform"/>
            <consortium name="The Broad Institute Genome Sequencing Center for Infectious Disease"/>
            <person name="Wu L."/>
            <person name="Ma J."/>
        </authorList>
    </citation>
    <scope>NUCLEOTIDE SEQUENCE [LARGE SCALE GENOMIC DNA]</scope>
    <source>
        <strain evidence="2">KCTC 22228</strain>
    </source>
</reference>
<gene>
    <name evidence="1" type="ORF">GCM10007160_42190</name>
</gene>